<evidence type="ECO:0000313" key="14">
    <source>
        <dbReference type="EMBL" id="HHL43902.1"/>
    </source>
</evidence>
<evidence type="ECO:0000256" key="1">
    <source>
        <dbReference type="ARBA" id="ARBA00004141"/>
    </source>
</evidence>
<dbReference type="InterPro" id="IPR028325">
    <property type="entry name" value="VG_K_chnl"/>
</dbReference>
<dbReference type="PANTHER" id="PTHR11537:SF254">
    <property type="entry name" value="POTASSIUM VOLTAGE-GATED CHANNEL PROTEIN SHAB"/>
    <property type="match status" value="1"/>
</dbReference>
<proteinExistence type="predicted"/>
<keyword evidence="2" id="KW-0813">Transport</keyword>
<dbReference type="AlphaFoldDB" id="A0A7C5QXD6"/>
<evidence type="ECO:0000256" key="11">
    <source>
        <dbReference type="ARBA" id="ARBA00023303"/>
    </source>
</evidence>
<evidence type="ECO:0000256" key="12">
    <source>
        <dbReference type="SAM" id="Phobius"/>
    </source>
</evidence>
<evidence type="ECO:0000256" key="3">
    <source>
        <dbReference type="ARBA" id="ARBA00022538"/>
    </source>
</evidence>
<dbReference type="GO" id="GO:0008076">
    <property type="term" value="C:voltage-gated potassium channel complex"/>
    <property type="evidence" value="ECO:0007669"/>
    <property type="project" value="InterPro"/>
</dbReference>
<evidence type="ECO:0000256" key="6">
    <source>
        <dbReference type="ARBA" id="ARBA00022882"/>
    </source>
</evidence>
<dbReference type="InterPro" id="IPR005821">
    <property type="entry name" value="Ion_trans_dom"/>
</dbReference>
<evidence type="ECO:0000256" key="2">
    <source>
        <dbReference type="ARBA" id="ARBA00022448"/>
    </source>
</evidence>
<evidence type="ECO:0000256" key="10">
    <source>
        <dbReference type="ARBA" id="ARBA00023136"/>
    </source>
</evidence>
<dbReference type="PANTHER" id="PTHR11537">
    <property type="entry name" value="VOLTAGE-GATED POTASSIUM CHANNEL"/>
    <property type="match status" value="1"/>
</dbReference>
<keyword evidence="3" id="KW-0633">Potassium transport</keyword>
<evidence type="ECO:0000259" key="13">
    <source>
        <dbReference type="Pfam" id="PF00520"/>
    </source>
</evidence>
<name>A0A7C5QXD6_9PROT</name>
<accession>A0A7C5QXD6</accession>
<gene>
    <name evidence="14" type="ORF">ENJ42_09800</name>
</gene>
<keyword evidence="10 12" id="KW-0472">Membrane</keyword>
<keyword evidence="11 14" id="KW-0407">Ion channel</keyword>
<keyword evidence="4 12" id="KW-0812">Transmembrane</keyword>
<dbReference type="EMBL" id="DRMJ01000514">
    <property type="protein sequence ID" value="HHL43902.1"/>
    <property type="molecule type" value="Genomic_DNA"/>
</dbReference>
<keyword evidence="6" id="KW-0851">Voltage-gated channel</keyword>
<protein>
    <submittedName>
        <fullName evidence="14">Potassium channel protein</fullName>
    </submittedName>
</protein>
<keyword evidence="9" id="KW-0406">Ion transport</keyword>
<dbReference type="Gene3D" id="1.10.287.70">
    <property type="match status" value="1"/>
</dbReference>
<dbReference type="GO" id="GO:0005249">
    <property type="term" value="F:voltage-gated potassium channel activity"/>
    <property type="evidence" value="ECO:0007669"/>
    <property type="project" value="InterPro"/>
</dbReference>
<dbReference type="PRINTS" id="PR01463">
    <property type="entry name" value="EAGCHANLFMLY"/>
</dbReference>
<evidence type="ECO:0000256" key="9">
    <source>
        <dbReference type="ARBA" id="ARBA00023065"/>
    </source>
</evidence>
<comment type="caution">
    <text evidence="14">The sequence shown here is derived from an EMBL/GenBank/DDBJ whole genome shotgun (WGS) entry which is preliminary data.</text>
</comment>
<dbReference type="Proteomes" id="UP000885830">
    <property type="component" value="Unassembled WGS sequence"/>
</dbReference>
<evidence type="ECO:0000256" key="5">
    <source>
        <dbReference type="ARBA" id="ARBA00022826"/>
    </source>
</evidence>
<sequence>MLYRLYNGQSRHAIRFGYGMMAFDLITIAFFIVSSMVDPQPWFVFIDFIVGIVIGLDFLARFWLARRKARYLTRMTTLADVIVVISLLAPAFVEHLIFLRVLRALRLLRSFHILQDLRKRNVFFRMHEDIIQSVLNLFVFLFIVTALVYVMQVRINDSINNYMDALYFTVATLTTTGFGDVTLQGQSGHFLAIIIMVVGITLFLRLVQTIFRPPKVKFECPTCGLNRHDTDAVHCKHCGEILKIETEGA</sequence>
<comment type="subcellular location">
    <subcellularLocation>
        <location evidence="1">Membrane</location>
        <topology evidence="1">Multi-pass membrane protein</topology>
    </subcellularLocation>
</comment>
<dbReference type="SUPFAM" id="SSF81324">
    <property type="entry name" value="Voltage-gated potassium channels"/>
    <property type="match status" value="1"/>
</dbReference>
<feature type="transmembrane region" description="Helical" evidence="12">
    <location>
        <begin position="12"/>
        <end position="36"/>
    </location>
</feature>
<keyword evidence="7" id="KW-0630">Potassium</keyword>
<dbReference type="Pfam" id="PF00520">
    <property type="entry name" value="Ion_trans"/>
    <property type="match status" value="1"/>
</dbReference>
<keyword evidence="8 12" id="KW-1133">Transmembrane helix</keyword>
<feature type="transmembrane region" description="Helical" evidence="12">
    <location>
        <begin position="76"/>
        <end position="98"/>
    </location>
</feature>
<feature type="transmembrane region" description="Helical" evidence="12">
    <location>
        <begin position="189"/>
        <end position="207"/>
    </location>
</feature>
<feature type="transmembrane region" description="Helical" evidence="12">
    <location>
        <begin position="42"/>
        <end position="64"/>
    </location>
</feature>
<dbReference type="InterPro" id="IPR027359">
    <property type="entry name" value="Volt_channel_dom_sf"/>
</dbReference>
<evidence type="ECO:0000256" key="4">
    <source>
        <dbReference type="ARBA" id="ARBA00022692"/>
    </source>
</evidence>
<dbReference type="Gene3D" id="1.20.120.350">
    <property type="entry name" value="Voltage-gated potassium channels. Chain C"/>
    <property type="match status" value="1"/>
</dbReference>
<feature type="domain" description="Ion transport" evidence="13">
    <location>
        <begin position="21"/>
        <end position="203"/>
    </location>
</feature>
<reference evidence="14" key="1">
    <citation type="journal article" date="2020" name="mSystems">
        <title>Genome- and Community-Level Interaction Insights into Carbon Utilization and Element Cycling Functions of Hydrothermarchaeota in Hydrothermal Sediment.</title>
        <authorList>
            <person name="Zhou Z."/>
            <person name="Liu Y."/>
            <person name="Xu W."/>
            <person name="Pan J."/>
            <person name="Luo Z.H."/>
            <person name="Li M."/>
        </authorList>
    </citation>
    <scope>NUCLEOTIDE SEQUENCE [LARGE SCALE GENOMIC DNA]</scope>
    <source>
        <strain evidence="14">HyVt-485</strain>
    </source>
</reference>
<evidence type="ECO:0000256" key="7">
    <source>
        <dbReference type="ARBA" id="ARBA00022958"/>
    </source>
</evidence>
<feature type="transmembrane region" description="Helical" evidence="12">
    <location>
        <begin position="162"/>
        <end position="183"/>
    </location>
</feature>
<feature type="transmembrane region" description="Helical" evidence="12">
    <location>
        <begin position="130"/>
        <end position="150"/>
    </location>
</feature>
<keyword evidence="5" id="KW-0631">Potassium channel</keyword>
<evidence type="ECO:0000256" key="8">
    <source>
        <dbReference type="ARBA" id="ARBA00022989"/>
    </source>
</evidence>
<dbReference type="GO" id="GO:0001508">
    <property type="term" value="P:action potential"/>
    <property type="evidence" value="ECO:0007669"/>
    <property type="project" value="TreeGrafter"/>
</dbReference>
<organism evidence="14">
    <name type="scientific">Hellea balneolensis</name>
    <dbReference type="NCBI Taxonomy" id="287478"/>
    <lineage>
        <taxon>Bacteria</taxon>
        <taxon>Pseudomonadati</taxon>
        <taxon>Pseudomonadota</taxon>
        <taxon>Alphaproteobacteria</taxon>
        <taxon>Maricaulales</taxon>
        <taxon>Robiginitomaculaceae</taxon>
        <taxon>Hellea</taxon>
    </lineage>
</organism>
<dbReference type="InterPro" id="IPR003938">
    <property type="entry name" value="K_chnl_volt-dep_EAG/ELK/ERG"/>
</dbReference>